<dbReference type="Proteomes" id="UP000594480">
    <property type="component" value="Chromosome"/>
</dbReference>
<keyword evidence="2" id="KW-0812">Transmembrane</keyword>
<dbReference type="RefSeq" id="WP_195691478.1">
    <property type="nucleotide sequence ID" value="NZ_CP064760.1"/>
</dbReference>
<dbReference type="KEGG" id="msf:IT882_08040"/>
<gene>
    <name evidence="3" type="ORF">IT882_08040</name>
</gene>
<name>A0A7S8RGK0_9MICO</name>
<feature type="transmembrane region" description="Helical" evidence="2">
    <location>
        <begin position="12"/>
        <end position="33"/>
    </location>
</feature>
<evidence type="ECO:0000256" key="1">
    <source>
        <dbReference type="SAM" id="MobiDB-lite"/>
    </source>
</evidence>
<evidence type="ECO:0000256" key="2">
    <source>
        <dbReference type="SAM" id="Phobius"/>
    </source>
</evidence>
<accession>A0A7S8RGK0</accession>
<proteinExistence type="predicted"/>
<organism evidence="3 4">
    <name type="scientific">Microbacterium schleiferi</name>
    <dbReference type="NCBI Taxonomy" id="69362"/>
    <lineage>
        <taxon>Bacteria</taxon>
        <taxon>Bacillati</taxon>
        <taxon>Actinomycetota</taxon>
        <taxon>Actinomycetes</taxon>
        <taxon>Micrococcales</taxon>
        <taxon>Microbacteriaceae</taxon>
        <taxon>Microbacterium</taxon>
    </lineage>
</organism>
<dbReference type="EMBL" id="CP064760">
    <property type="protein sequence ID" value="QPE03366.1"/>
    <property type="molecule type" value="Genomic_DNA"/>
</dbReference>
<sequence length="224" mass="24021">MPQTRFPRRLMIVLIVGAAVLAVLVGVGLYGLLLAPRSEPSPSGSVAGDPPDASTSTPSPSSSTPPVIRESDDPETFARAFAAALFTWDTATEFGPADYAQVIVDVGDPSGNETAGLASDVRTYLPTTDAWAQLRTMQTRQWLDINDVFVPDEWATALEQASEGQILPGTVAYTITGVRQREGIHGTEPVTSSHNVAFTVFITCEPTFDTCRALRLSELDNPLR</sequence>
<dbReference type="AlphaFoldDB" id="A0A7S8RGK0"/>
<keyword evidence="2" id="KW-0472">Membrane</keyword>
<feature type="region of interest" description="Disordered" evidence="1">
    <location>
        <begin position="40"/>
        <end position="72"/>
    </location>
</feature>
<feature type="compositionally biased region" description="Low complexity" evidence="1">
    <location>
        <begin position="49"/>
        <end position="66"/>
    </location>
</feature>
<keyword evidence="4" id="KW-1185">Reference proteome</keyword>
<evidence type="ECO:0000313" key="3">
    <source>
        <dbReference type="EMBL" id="QPE03366.1"/>
    </source>
</evidence>
<keyword evidence="2" id="KW-1133">Transmembrane helix</keyword>
<reference evidence="3 4" key="1">
    <citation type="submission" date="2020-11" db="EMBL/GenBank/DDBJ databases">
        <title>Amino acid is mineralized and recycled by bacteria in oceanic microbiome.</title>
        <authorList>
            <person name="Zheng L.Y."/>
        </authorList>
    </citation>
    <scope>NUCLEOTIDE SEQUENCE [LARGE SCALE GENOMIC DNA]</scope>
    <source>
        <strain evidence="3 4">A32-1</strain>
    </source>
</reference>
<protein>
    <submittedName>
        <fullName evidence="3">Uncharacterized protein</fullName>
    </submittedName>
</protein>
<evidence type="ECO:0000313" key="4">
    <source>
        <dbReference type="Proteomes" id="UP000594480"/>
    </source>
</evidence>